<dbReference type="Proteomes" id="UP000479710">
    <property type="component" value="Unassembled WGS sequence"/>
</dbReference>
<comment type="caution">
    <text evidence="1">The sequence shown here is derived from an EMBL/GenBank/DDBJ whole genome shotgun (WGS) entry which is preliminary data.</text>
</comment>
<sequence length="96" mass="10515">MDRSALCSPRRGAAAAVRPTGRPQLFRLVTWEIASSCSRLHLHVVAVGSRDAMQVYCCSPPWTPCSDSQRLTSHFLCLPVPLSDLLLPGSLVRLEV</sequence>
<accession>A0A6G1CFX5</accession>
<keyword evidence="2" id="KW-1185">Reference proteome</keyword>
<proteinExistence type="predicted"/>
<name>A0A6G1CFX5_9ORYZ</name>
<evidence type="ECO:0000313" key="2">
    <source>
        <dbReference type="Proteomes" id="UP000479710"/>
    </source>
</evidence>
<reference evidence="1 2" key="1">
    <citation type="submission" date="2019-11" db="EMBL/GenBank/DDBJ databases">
        <title>Whole genome sequence of Oryza granulata.</title>
        <authorList>
            <person name="Li W."/>
        </authorList>
    </citation>
    <scope>NUCLEOTIDE SEQUENCE [LARGE SCALE GENOMIC DNA]</scope>
    <source>
        <strain evidence="2">cv. Menghai</strain>
        <tissue evidence="1">Leaf</tissue>
    </source>
</reference>
<protein>
    <submittedName>
        <fullName evidence="1">Uncharacterized protein</fullName>
    </submittedName>
</protein>
<gene>
    <name evidence="1" type="ORF">E2562_019508</name>
</gene>
<dbReference type="EMBL" id="SPHZ02000009">
    <property type="protein sequence ID" value="KAF0899388.1"/>
    <property type="molecule type" value="Genomic_DNA"/>
</dbReference>
<organism evidence="1 2">
    <name type="scientific">Oryza meyeriana var. granulata</name>
    <dbReference type="NCBI Taxonomy" id="110450"/>
    <lineage>
        <taxon>Eukaryota</taxon>
        <taxon>Viridiplantae</taxon>
        <taxon>Streptophyta</taxon>
        <taxon>Embryophyta</taxon>
        <taxon>Tracheophyta</taxon>
        <taxon>Spermatophyta</taxon>
        <taxon>Magnoliopsida</taxon>
        <taxon>Liliopsida</taxon>
        <taxon>Poales</taxon>
        <taxon>Poaceae</taxon>
        <taxon>BOP clade</taxon>
        <taxon>Oryzoideae</taxon>
        <taxon>Oryzeae</taxon>
        <taxon>Oryzinae</taxon>
        <taxon>Oryza</taxon>
        <taxon>Oryza meyeriana</taxon>
    </lineage>
</organism>
<evidence type="ECO:0000313" key="1">
    <source>
        <dbReference type="EMBL" id="KAF0899388.1"/>
    </source>
</evidence>
<dbReference type="AlphaFoldDB" id="A0A6G1CFX5"/>